<evidence type="ECO:0000256" key="1">
    <source>
        <dbReference type="ARBA" id="ARBA00022884"/>
    </source>
</evidence>
<dbReference type="InterPro" id="IPR012677">
    <property type="entry name" value="Nucleotide-bd_a/b_plait_sf"/>
</dbReference>
<comment type="caution">
    <text evidence="5">The sequence shown here is derived from an EMBL/GenBank/DDBJ whole genome shotgun (WGS) entry which is preliminary data.</text>
</comment>
<dbReference type="SMART" id="SM00360">
    <property type="entry name" value="RRM"/>
    <property type="match status" value="1"/>
</dbReference>
<feature type="compositionally biased region" description="Basic and acidic residues" evidence="3">
    <location>
        <begin position="195"/>
        <end position="217"/>
    </location>
</feature>
<dbReference type="FunFam" id="3.30.70.330:FF:000376">
    <property type="entry name" value="Putative RNA binding protein"/>
    <property type="match status" value="1"/>
</dbReference>
<dbReference type="GO" id="GO:0042274">
    <property type="term" value="P:ribosomal small subunit biogenesis"/>
    <property type="evidence" value="ECO:0007669"/>
    <property type="project" value="TreeGrafter"/>
</dbReference>
<gene>
    <name evidence="5" type="ORF">GP486_002016</name>
</gene>
<dbReference type="PROSITE" id="PS50102">
    <property type="entry name" value="RRM"/>
    <property type="match status" value="1"/>
</dbReference>
<feature type="region of interest" description="Disordered" evidence="3">
    <location>
        <begin position="176"/>
        <end position="235"/>
    </location>
</feature>
<feature type="domain" description="RRM" evidence="4">
    <location>
        <begin position="93"/>
        <end position="176"/>
    </location>
</feature>
<name>A0A9P8LFS6_9PEZI</name>
<evidence type="ECO:0000313" key="6">
    <source>
        <dbReference type="Proteomes" id="UP000750711"/>
    </source>
</evidence>
<dbReference type="EMBL" id="JAGHQM010000206">
    <property type="protein sequence ID" value="KAH0563411.1"/>
    <property type="molecule type" value="Genomic_DNA"/>
</dbReference>
<dbReference type="GO" id="GO:0019843">
    <property type="term" value="F:rRNA binding"/>
    <property type="evidence" value="ECO:0007669"/>
    <property type="project" value="TreeGrafter"/>
</dbReference>
<dbReference type="PANTHER" id="PTHR23236:SF51">
    <property type="entry name" value="NUCLEOLAR PROTEIN 6"/>
    <property type="match status" value="1"/>
</dbReference>
<dbReference type="Gene3D" id="3.30.70.330">
    <property type="match status" value="1"/>
</dbReference>
<sequence>MTHSQENISSRTTPSRRSKKRKQDDVGENADMANEDSNTARKQKRRRPLPPPTTGEQGTTSAVGKGLIAETPELYDPIEGEDHRNDGKRPKRFIVFIGNLPFTATTASISKHFASLKPVSIRHITHKEKPTVSKGYAFLEFDGYDRMKTCLKLLHQSTFDDGLSAARKINVELTAGGGGAKSKERRTKLKAKNQKLNEERKRRSQEEEKARQDKRNNAGDASSIHPSRRGMVAAG</sequence>
<organism evidence="5 6">
    <name type="scientific">Trichoglossum hirsutum</name>
    <dbReference type="NCBI Taxonomy" id="265104"/>
    <lineage>
        <taxon>Eukaryota</taxon>
        <taxon>Fungi</taxon>
        <taxon>Dikarya</taxon>
        <taxon>Ascomycota</taxon>
        <taxon>Pezizomycotina</taxon>
        <taxon>Geoglossomycetes</taxon>
        <taxon>Geoglossales</taxon>
        <taxon>Geoglossaceae</taxon>
        <taxon>Trichoglossum</taxon>
    </lineage>
</organism>
<dbReference type="PANTHER" id="PTHR23236">
    <property type="entry name" value="EUKARYOTIC TRANSLATION INITIATION FACTOR 4B/4H"/>
    <property type="match status" value="1"/>
</dbReference>
<dbReference type="InterPro" id="IPR000504">
    <property type="entry name" value="RRM_dom"/>
</dbReference>
<dbReference type="Proteomes" id="UP000750711">
    <property type="component" value="Unassembled WGS sequence"/>
</dbReference>
<keyword evidence="6" id="KW-1185">Reference proteome</keyword>
<evidence type="ECO:0000256" key="2">
    <source>
        <dbReference type="PROSITE-ProRule" id="PRU00176"/>
    </source>
</evidence>
<protein>
    <recommendedName>
        <fullName evidence="4">RRM domain-containing protein</fullName>
    </recommendedName>
</protein>
<dbReference type="SUPFAM" id="SSF54928">
    <property type="entry name" value="RNA-binding domain, RBD"/>
    <property type="match status" value="1"/>
</dbReference>
<evidence type="ECO:0000256" key="3">
    <source>
        <dbReference type="SAM" id="MobiDB-lite"/>
    </source>
</evidence>
<reference evidence="5" key="1">
    <citation type="submission" date="2021-03" db="EMBL/GenBank/DDBJ databases">
        <title>Comparative genomics and phylogenomic investigation of the class Geoglossomycetes provide insights into ecological specialization and systematics.</title>
        <authorList>
            <person name="Melie T."/>
            <person name="Pirro S."/>
            <person name="Miller A.N."/>
            <person name="Quandt A."/>
        </authorList>
    </citation>
    <scope>NUCLEOTIDE SEQUENCE</scope>
    <source>
        <strain evidence="5">CAQ_001_2017</strain>
    </source>
</reference>
<dbReference type="InterPro" id="IPR034228">
    <property type="entry name" value="Nop6_RRM"/>
</dbReference>
<evidence type="ECO:0000313" key="5">
    <source>
        <dbReference type="EMBL" id="KAH0563411.1"/>
    </source>
</evidence>
<dbReference type="CDD" id="cd12400">
    <property type="entry name" value="RRM_Nop6"/>
    <property type="match status" value="1"/>
</dbReference>
<keyword evidence="1 2" id="KW-0694">RNA-binding</keyword>
<feature type="compositionally biased region" description="Basic residues" evidence="3">
    <location>
        <begin position="183"/>
        <end position="193"/>
    </location>
</feature>
<feature type="region of interest" description="Disordered" evidence="3">
    <location>
        <begin position="1"/>
        <end position="87"/>
    </location>
</feature>
<proteinExistence type="predicted"/>
<dbReference type="Pfam" id="PF00076">
    <property type="entry name" value="RRM_1"/>
    <property type="match status" value="1"/>
</dbReference>
<dbReference type="GO" id="GO:0005730">
    <property type="term" value="C:nucleolus"/>
    <property type="evidence" value="ECO:0007669"/>
    <property type="project" value="TreeGrafter"/>
</dbReference>
<accession>A0A9P8LFS6</accession>
<dbReference type="InterPro" id="IPR035979">
    <property type="entry name" value="RBD_domain_sf"/>
</dbReference>
<dbReference type="AlphaFoldDB" id="A0A9P8LFS6"/>
<evidence type="ECO:0000259" key="4">
    <source>
        <dbReference type="PROSITE" id="PS50102"/>
    </source>
</evidence>